<dbReference type="InterPro" id="IPR047618">
    <property type="entry name" value="QOR-like"/>
</dbReference>
<dbReference type="PROSITE" id="PS01162">
    <property type="entry name" value="QOR_ZETA_CRYSTAL"/>
    <property type="match status" value="1"/>
</dbReference>
<dbReference type="Pfam" id="PF13602">
    <property type="entry name" value="ADH_zinc_N_2"/>
    <property type="match status" value="1"/>
</dbReference>
<dbReference type="InterPro" id="IPR011032">
    <property type="entry name" value="GroES-like_sf"/>
</dbReference>
<dbReference type="InterPro" id="IPR002364">
    <property type="entry name" value="Quin_OxRdtase/zeta-crystal_CS"/>
</dbReference>
<dbReference type="Proteomes" id="UP001589536">
    <property type="component" value="Unassembled WGS sequence"/>
</dbReference>
<name>A0ABV5UJM9_9MICC</name>
<dbReference type="PANTHER" id="PTHR48106:SF13">
    <property type="entry name" value="QUINONE OXIDOREDUCTASE-RELATED"/>
    <property type="match status" value="1"/>
</dbReference>
<dbReference type="Gene3D" id="3.40.50.720">
    <property type="entry name" value="NAD(P)-binding Rossmann-like Domain"/>
    <property type="match status" value="1"/>
</dbReference>
<evidence type="ECO:0000256" key="2">
    <source>
        <dbReference type="ARBA" id="ARBA00023002"/>
    </source>
</evidence>
<dbReference type="Pfam" id="PF08240">
    <property type="entry name" value="ADH_N"/>
    <property type="match status" value="1"/>
</dbReference>
<protein>
    <submittedName>
        <fullName evidence="4">Quinone oxidoreductase</fullName>
    </submittedName>
</protein>
<proteinExistence type="predicted"/>
<feature type="domain" description="Enoyl reductase (ER)" evidence="3">
    <location>
        <begin position="12"/>
        <end position="320"/>
    </location>
</feature>
<keyword evidence="2" id="KW-0560">Oxidoreductase</keyword>
<sequence length="322" mass="33593">MTSHKVVASKAGGPEVLELVPMSIPAPGPGQLLVKVAATGINFIETYRRAGVYAVDYPFVPGSECAGTVQALGEGVIGFEIGDRVATMWGKQTYATHTLIGSSKAVPVPAGVPLETAGAMMSQGITAHYLVNSCYEVKAGEAVLIHAGAGGVGRLLIQMSKLRGATVFATTSTPAKAGIARAAGADYVLNYEDVPTSVRELTDSRGVDVVFDGVGKDTFDGSLASLKVRGTMVLFGGSSGPVPPVQLQRLNTHGSLYVTRPKTGDYLRTDEERRWRTTEVFDLVAAGKLDIHIGSRFPLAEAAAAHAALEGRATTGKTILVP</sequence>
<dbReference type="SUPFAM" id="SSF50129">
    <property type="entry name" value="GroES-like"/>
    <property type="match status" value="1"/>
</dbReference>
<organism evidence="4 5">
    <name type="scientific">Arthrobacter methylotrophus</name>
    <dbReference type="NCBI Taxonomy" id="121291"/>
    <lineage>
        <taxon>Bacteria</taxon>
        <taxon>Bacillati</taxon>
        <taxon>Actinomycetota</taxon>
        <taxon>Actinomycetes</taxon>
        <taxon>Micrococcales</taxon>
        <taxon>Micrococcaceae</taxon>
        <taxon>Arthrobacter</taxon>
    </lineage>
</organism>
<gene>
    <name evidence="4" type="ORF">ACFFPI_00960</name>
</gene>
<comment type="caution">
    <text evidence="4">The sequence shown here is derived from an EMBL/GenBank/DDBJ whole genome shotgun (WGS) entry which is preliminary data.</text>
</comment>
<accession>A0ABV5UJM9</accession>
<dbReference type="RefSeq" id="WP_345049714.1">
    <property type="nucleotide sequence ID" value="NZ_BAABED010000001.1"/>
</dbReference>
<keyword evidence="5" id="KW-1185">Reference proteome</keyword>
<reference evidence="4 5" key="1">
    <citation type="submission" date="2024-09" db="EMBL/GenBank/DDBJ databases">
        <authorList>
            <person name="Sun Q."/>
            <person name="Mori K."/>
        </authorList>
    </citation>
    <scope>NUCLEOTIDE SEQUENCE [LARGE SCALE GENOMIC DNA]</scope>
    <source>
        <strain evidence="4 5">JCM 13519</strain>
    </source>
</reference>
<dbReference type="InterPro" id="IPR013154">
    <property type="entry name" value="ADH-like_N"/>
</dbReference>
<evidence type="ECO:0000256" key="1">
    <source>
        <dbReference type="ARBA" id="ARBA00022857"/>
    </source>
</evidence>
<dbReference type="InterPro" id="IPR020843">
    <property type="entry name" value="ER"/>
</dbReference>
<dbReference type="CDD" id="cd05286">
    <property type="entry name" value="QOR2"/>
    <property type="match status" value="1"/>
</dbReference>
<dbReference type="SUPFAM" id="SSF51735">
    <property type="entry name" value="NAD(P)-binding Rossmann-fold domains"/>
    <property type="match status" value="1"/>
</dbReference>
<evidence type="ECO:0000313" key="4">
    <source>
        <dbReference type="EMBL" id="MFB9712726.1"/>
    </source>
</evidence>
<dbReference type="InterPro" id="IPR036291">
    <property type="entry name" value="NAD(P)-bd_dom_sf"/>
</dbReference>
<evidence type="ECO:0000313" key="5">
    <source>
        <dbReference type="Proteomes" id="UP001589536"/>
    </source>
</evidence>
<dbReference type="EMBL" id="JBHMBH010000006">
    <property type="protein sequence ID" value="MFB9712726.1"/>
    <property type="molecule type" value="Genomic_DNA"/>
</dbReference>
<dbReference type="SMART" id="SM00829">
    <property type="entry name" value="PKS_ER"/>
    <property type="match status" value="1"/>
</dbReference>
<dbReference type="Gene3D" id="3.90.180.10">
    <property type="entry name" value="Medium-chain alcohol dehydrogenases, catalytic domain"/>
    <property type="match status" value="1"/>
</dbReference>
<dbReference type="PANTHER" id="PTHR48106">
    <property type="entry name" value="QUINONE OXIDOREDUCTASE PIG3-RELATED"/>
    <property type="match status" value="1"/>
</dbReference>
<keyword evidence="1" id="KW-0521">NADP</keyword>
<evidence type="ECO:0000259" key="3">
    <source>
        <dbReference type="SMART" id="SM00829"/>
    </source>
</evidence>